<dbReference type="Gene3D" id="3.40.50.2300">
    <property type="match status" value="1"/>
</dbReference>
<evidence type="ECO:0000256" key="2">
    <source>
        <dbReference type="ARBA" id="ARBA00022490"/>
    </source>
</evidence>
<accession>A0AA96LV94</accession>
<keyword evidence="6" id="KW-0238">DNA-binding</keyword>
<feature type="domain" description="Response regulatory" evidence="10">
    <location>
        <begin position="3"/>
        <end position="120"/>
    </location>
</feature>
<evidence type="ECO:0000256" key="1">
    <source>
        <dbReference type="ARBA" id="ARBA00004496"/>
    </source>
</evidence>
<comment type="subcellular location">
    <subcellularLocation>
        <location evidence="1">Cytoplasm</location>
    </subcellularLocation>
</comment>
<dbReference type="InterPro" id="IPR018060">
    <property type="entry name" value="HTH_AraC"/>
</dbReference>
<dbReference type="EMBL" id="CP130319">
    <property type="protein sequence ID" value="WNR45280.1"/>
    <property type="molecule type" value="Genomic_DNA"/>
</dbReference>
<gene>
    <name evidence="11" type="ORF">MJB10_03850</name>
</gene>
<sequence>MYRMVIVDDNPRDRAGLQRMLDWESMGITIVATYEDGAEALEHILRVQPDILVTDVDIPNINGIEMTKQLKKLLPELKIVFMSCHSEFTFVKSAMDLNSFGYILKPIALPELKGVISKVLQEYESEHHEEQEKQQLQKEKEEALAGLHRSLPYLQEQFLRELMFGAGYTTEEVAQQLSFLQLHIPQTSLLQVIIFEIMPSESSAELTPAKADDRYFTVFKLKKLIHSFGTMKLRFFHQQVTDSSLVTIVLHDEYAEEKHHTEILDMIVSVKEAIHELLNKEVRVGLSTMTKELLELAQLYKQANFAVKAKYYSEDQSIVYYSDIADTKESAPGTLVDLQELHRLTAELLNDPDEPDIRSILERALGGSPPLTLEQLQLVAFTMLQFLRAAFLEQDHSAAAILELDHLLKQNMLTFRDPSDGIAWLEKSVQAVLHQSHNSRSSVQQFIVDTVKRMVREQYAEQLTLNVIAKQVNYSTIYANKLFKKETGQTIFDYLTAYRMEKAKELLKQPHSRIYLVAEEVGYTNKSHFCLSFKKHTGLSPTEYKNRYSSNEMELRG</sequence>
<keyword evidence="4" id="KW-0902">Two-component regulatory system</keyword>
<dbReference type="AlphaFoldDB" id="A0AA96LV94"/>
<dbReference type="Pfam" id="PF00072">
    <property type="entry name" value="Response_reg"/>
    <property type="match status" value="1"/>
</dbReference>
<organism evidence="11 12">
    <name type="scientific">Paenibacillus roseopurpureus</name>
    <dbReference type="NCBI Taxonomy" id="2918901"/>
    <lineage>
        <taxon>Bacteria</taxon>
        <taxon>Bacillati</taxon>
        <taxon>Bacillota</taxon>
        <taxon>Bacilli</taxon>
        <taxon>Bacillales</taxon>
        <taxon>Paenibacillaceae</taxon>
        <taxon>Paenibacillus</taxon>
    </lineage>
</organism>
<evidence type="ECO:0000313" key="12">
    <source>
        <dbReference type="Proteomes" id="UP001304650"/>
    </source>
</evidence>
<dbReference type="Proteomes" id="UP001304650">
    <property type="component" value="Chromosome"/>
</dbReference>
<dbReference type="KEGG" id="proo:MJB10_03850"/>
<keyword evidence="5" id="KW-0805">Transcription regulation</keyword>
<name>A0AA96LV94_9BACL</name>
<dbReference type="PROSITE" id="PS01124">
    <property type="entry name" value="HTH_ARAC_FAMILY_2"/>
    <property type="match status" value="1"/>
</dbReference>
<dbReference type="InterPro" id="IPR011006">
    <property type="entry name" value="CheY-like_superfamily"/>
</dbReference>
<feature type="modified residue" description="4-aspartylphosphate" evidence="8">
    <location>
        <position position="55"/>
    </location>
</feature>
<feature type="domain" description="HTH araC/xylS-type" evidence="9">
    <location>
        <begin position="449"/>
        <end position="547"/>
    </location>
</feature>
<dbReference type="RefSeq" id="WP_314801895.1">
    <property type="nucleotide sequence ID" value="NZ_CP130319.1"/>
</dbReference>
<dbReference type="PANTHER" id="PTHR42713">
    <property type="entry name" value="HISTIDINE KINASE-RELATED"/>
    <property type="match status" value="1"/>
</dbReference>
<evidence type="ECO:0000256" key="7">
    <source>
        <dbReference type="ARBA" id="ARBA00023163"/>
    </source>
</evidence>
<keyword evidence="3 8" id="KW-0597">Phosphoprotein</keyword>
<evidence type="ECO:0000259" key="10">
    <source>
        <dbReference type="PROSITE" id="PS50110"/>
    </source>
</evidence>
<dbReference type="InterPro" id="IPR009057">
    <property type="entry name" value="Homeodomain-like_sf"/>
</dbReference>
<dbReference type="PROSITE" id="PS50110">
    <property type="entry name" value="RESPONSE_REGULATORY"/>
    <property type="match status" value="1"/>
</dbReference>
<keyword evidence="7" id="KW-0804">Transcription</keyword>
<dbReference type="SMART" id="SM00342">
    <property type="entry name" value="HTH_ARAC"/>
    <property type="match status" value="1"/>
</dbReference>
<dbReference type="PANTHER" id="PTHR42713:SF3">
    <property type="entry name" value="TRANSCRIPTIONAL REGULATORY PROTEIN HPTR"/>
    <property type="match status" value="1"/>
</dbReference>
<keyword evidence="12" id="KW-1185">Reference proteome</keyword>
<evidence type="ECO:0000256" key="3">
    <source>
        <dbReference type="ARBA" id="ARBA00022553"/>
    </source>
</evidence>
<dbReference type="SUPFAM" id="SSF52172">
    <property type="entry name" value="CheY-like"/>
    <property type="match status" value="1"/>
</dbReference>
<dbReference type="GO" id="GO:0043565">
    <property type="term" value="F:sequence-specific DNA binding"/>
    <property type="evidence" value="ECO:0007669"/>
    <property type="project" value="InterPro"/>
</dbReference>
<reference evidence="11" key="1">
    <citation type="submission" date="2022-02" db="EMBL/GenBank/DDBJ databases">
        <title>Paenibacillus sp. MBLB1832 Whole Genome Shotgun Sequencing.</title>
        <authorList>
            <person name="Hwang C.Y."/>
            <person name="Cho E.-S."/>
            <person name="Seo M.-J."/>
        </authorList>
    </citation>
    <scope>NUCLEOTIDE SEQUENCE</scope>
    <source>
        <strain evidence="11">MBLB1832</strain>
    </source>
</reference>
<protein>
    <submittedName>
        <fullName evidence="11">Response regulator</fullName>
    </submittedName>
</protein>
<dbReference type="CDD" id="cd17536">
    <property type="entry name" value="REC_YesN-like"/>
    <property type="match status" value="1"/>
</dbReference>
<dbReference type="GO" id="GO:0003700">
    <property type="term" value="F:DNA-binding transcription factor activity"/>
    <property type="evidence" value="ECO:0007669"/>
    <property type="project" value="InterPro"/>
</dbReference>
<evidence type="ECO:0000256" key="6">
    <source>
        <dbReference type="ARBA" id="ARBA00023125"/>
    </source>
</evidence>
<dbReference type="Gene3D" id="1.10.10.60">
    <property type="entry name" value="Homeodomain-like"/>
    <property type="match status" value="2"/>
</dbReference>
<keyword evidence="2" id="KW-0963">Cytoplasm</keyword>
<dbReference type="PRINTS" id="PR00032">
    <property type="entry name" value="HTHARAC"/>
</dbReference>
<proteinExistence type="predicted"/>
<dbReference type="InterPro" id="IPR001789">
    <property type="entry name" value="Sig_transdc_resp-reg_receiver"/>
</dbReference>
<dbReference type="GO" id="GO:0005737">
    <property type="term" value="C:cytoplasm"/>
    <property type="evidence" value="ECO:0007669"/>
    <property type="project" value="UniProtKB-SubCell"/>
</dbReference>
<evidence type="ECO:0000259" key="9">
    <source>
        <dbReference type="PROSITE" id="PS01124"/>
    </source>
</evidence>
<dbReference type="GO" id="GO:0000160">
    <property type="term" value="P:phosphorelay signal transduction system"/>
    <property type="evidence" value="ECO:0007669"/>
    <property type="project" value="UniProtKB-KW"/>
</dbReference>
<evidence type="ECO:0000256" key="8">
    <source>
        <dbReference type="PROSITE-ProRule" id="PRU00169"/>
    </source>
</evidence>
<dbReference type="InterPro" id="IPR051552">
    <property type="entry name" value="HptR"/>
</dbReference>
<dbReference type="Pfam" id="PF12833">
    <property type="entry name" value="HTH_18"/>
    <property type="match status" value="1"/>
</dbReference>
<dbReference type="InterPro" id="IPR020449">
    <property type="entry name" value="Tscrpt_reg_AraC-type_HTH"/>
</dbReference>
<dbReference type="SMART" id="SM00448">
    <property type="entry name" value="REC"/>
    <property type="match status" value="1"/>
</dbReference>
<evidence type="ECO:0000256" key="4">
    <source>
        <dbReference type="ARBA" id="ARBA00023012"/>
    </source>
</evidence>
<evidence type="ECO:0000313" key="11">
    <source>
        <dbReference type="EMBL" id="WNR45280.1"/>
    </source>
</evidence>
<evidence type="ECO:0000256" key="5">
    <source>
        <dbReference type="ARBA" id="ARBA00023015"/>
    </source>
</evidence>
<dbReference type="SUPFAM" id="SSF46689">
    <property type="entry name" value="Homeodomain-like"/>
    <property type="match status" value="2"/>
</dbReference>